<accession>A0A1A9X537</accession>
<feature type="transmembrane region" description="Helical" evidence="1">
    <location>
        <begin position="30"/>
        <end position="47"/>
    </location>
</feature>
<proteinExistence type="predicted"/>
<organism evidence="2 3">
    <name type="scientific">Glossina brevipalpis</name>
    <dbReference type="NCBI Taxonomy" id="37001"/>
    <lineage>
        <taxon>Eukaryota</taxon>
        <taxon>Metazoa</taxon>
        <taxon>Ecdysozoa</taxon>
        <taxon>Arthropoda</taxon>
        <taxon>Hexapoda</taxon>
        <taxon>Insecta</taxon>
        <taxon>Pterygota</taxon>
        <taxon>Neoptera</taxon>
        <taxon>Endopterygota</taxon>
        <taxon>Diptera</taxon>
        <taxon>Brachycera</taxon>
        <taxon>Muscomorpha</taxon>
        <taxon>Hippoboscoidea</taxon>
        <taxon>Glossinidae</taxon>
        <taxon>Glossina</taxon>
    </lineage>
</organism>
<name>A0A1A9X537_9MUSC</name>
<protein>
    <submittedName>
        <fullName evidence="2">Uncharacterized protein</fullName>
    </submittedName>
</protein>
<evidence type="ECO:0000313" key="3">
    <source>
        <dbReference type="Proteomes" id="UP000091820"/>
    </source>
</evidence>
<sequence length="104" mass="11630">MHKQLLHEAGLYEHSPEIKNNNNNNSNNRSGSLGLMVTIMAVVRLVFLRSNLSIMRSGMTVDLTRFAYGCCSSSSSLTGNNKSKKSVCNSYSYIDVIDQYLYQV</sequence>
<dbReference type="Proteomes" id="UP000091820">
    <property type="component" value="Unassembled WGS sequence"/>
</dbReference>
<keyword evidence="1" id="KW-0472">Membrane</keyword>
<reference evidence="2" key="2">
    <citation type="submission" date="2020-05" db="UniProtKB">
        <authorList>
            <consortium name="EnsemblMetazoa"/>
        </authorList>
    </citation>
    <scope>IDENTIFICATION</scope>
    <source>
        <strain evidence="2">IAEA</strain>
    </source>
</reference>
<keyword evidence="1" id="KW-1133">Transmembrane helix</keyword>
<evidence type="ECO:0000313" key="2">
    <source>
        <dbReference type="EnsemblMetazoa" id="GBRI044554-PA"/>
    </source>
</evidence>
<dbReference type="VEuPathDB" id="VectorBase:GBRI044554"/>
<reference evidence="3" key="1">
    <citation type="submission" date="2014-03" db="EMBL/GenBank/DDBJ databases">
        <authorList>
            <person name="Aksoy S."/>
            <person name="Warren W."/>
            <person name="Wilson R.K."/>
        </authorList>
    </citation>
    <scope>NUCLEOTIDE SEQUENCE [LARGE SCALE GENOMIC DNA]</scope>
    <source>
        <strain evidence="3">IAEA</strain>
    </source>
</reference>
<keyword evidence="1" id="KW-0812">Transmembrane</keyword>
<dbReference type="EnsemblMetazoa" id="GBRI044554-RA">
    <property type="protein sequence ID" value="GBRI044554-PA"/>
    <property type="gene ID" value="GBRI044554"/>
</dbReference>
<dbReference type="AlphaFoldDB" id="A0A1A9X537"/>
<keyword evidence="3" id="KW-1185">Reference proteome</keyword>
<evidence type="ECO:0000256" key="1">
    <source>
        <dbReference type="SAM" id="Phobius"/>
    </source>
</evidence>